<dbReference type="SMART" id="SM00331">
    <property type="entry name" value="PP2C_SIG"/>
    <property type="match status" value="1"/>
</dbReference>
<feature type="domain" description="PPM-type phosphatase" evidence="5">
    <location>
        <begin position="443"/>
        <end position="669"/>
    </location>
</feature>
<evidence type="ECO:0000256" key="4">
    <source>
        <dbReference type="SAM" id="SignalP"/>
    </source>
</evidence>
<gene>
    <name evidence="7" type="ORF">DYE49_11665</name>
    <name evidence="6" type="ORF">HNP77_001391</name>
</gene>
<dbReference type="PANTHER" id="PTHR43156">
    <property type="entry name" value="STAGE II SPORULATION PROTEIN E-RELATED"/>
    <property type="match status" value="1"/>
</dbReference>
<dbReference type="Proteomes" id="UP000578697">
    <property type="component" value="Unassembled WGS sequence"/>
</dbReference>
<evidence type="ECO:0000313" key="9">
    <source>
        <dbReference type="Proteomes" id="UP000593591"/>
    </source>
</evidence>
<dbReference type="Gene3D" id="3.60.40.10">
    <property type="entry name" value="PPM-type phosphatase domain"/>
    <property type="match status" value="1"/>
</dbReference>
<keyword evidence="3" id="KW-0812">Transmembrane</keyword>
<evidence type="ECO:0000313" key="6">
    <source>
        <dbReference type="EMBL" id="MBB5219022.1"/>
    </source>
</evidence>
<keyword evidence="8" id="KW-1185">Reference proteome</keyword>
<feature type="transmembrane region" description="Helical" evidence="3">
    <location>
        <begin position="332"/>
        <end position="353"/>
    </location>
</feature>
<evidence type="ECO:0000256" key="2">
    <source>
        <dbReference type="SAM" id="Coils"/>
    </source>
</evidence>
<sequence>MKKILLLLTAALMLFASCSEENPDMRIDLSDGWEYSLEDPAYSFNSFKPVTKEQLYKLEDLVPHKIGFIWLRHSFTVPPLLKSEDLGLYLGRITMADETRINGLFIGTTGKFRPAEFSAWNIPRYYAISKKLLTPEENYVTIKIWSDGEASLVSNPFIGLPEDARLTYAKESFWNSKIYLIFAFFSLVIGIYHLVIFLRRKVEKENLTFSIINVINAVYLSVMYIFEIPDFPPDTLSFLWFQKIISCTLPFVIVFFTTTFIFNFLKETEKFQFMLARLIFSLIPVSLIFMSVDYPTLHEMVQYTTFFLIPLMIYPLVVFIKNFKKHPSHAAALLIGFVPTVVLAVSDIILHYALKLNELTYFTQFGWMLTIIVLLYLMAGRFAKARNEAEYLNKNLEKEVANRTDRLSESMALLEKEKQKAVEDLKLAEHVQQTFYQKEPQGLTNWDVALYFKPVSGISRDLYDFFIKNNTLYGAGLFEISGNGIASGLVTMLAKTIIDQKFKEGFGNKLSDVMSSINTAIAQTKGNIPNYILGSLLRIKGDIIEYINGGSSKLYMRRESTGKVASIQAPANVSDGSSIQLGIPGQYPEFKTLKFSMQKDDCLILYTNSFAEAENSYGMPFGSEKIIRSLASSGKGSARDKLKTIMDTFNLYTEGTIQKDDLTVIILQKK</sequence>
<evidence type="ECO:0000256" key="3">
    <source>
        <dbReference type="SAM" id="Phobius"/>
    </source>
</evidence>
<dbReference type="AlphaFoldDB" id="A0A840SI04"/>
<dbReference type="InterPro" id="IPR008979">
    <property type="entry name" value="Galactose-bd-like_sf"/>
</dbReference>
<keyword evidence="1 6" id="KW-0378">Hydrolase</keyword>
<evidence type="ECO:0000256" key="1">
    <source>
        <dbReference type="ARBA" id="ARBA00022801"/>
    </source>
</evidence>
<organism evidence="6 8">
    <name type="scientific">Treponema rectale</name>
    <dbReference type="NCBI Taxonomy" id="744512"/>
    <lineage>
        <taxon>Bacteria</taxon>
        <taxon>Pseudomonadati</taxon>
        <taxon>Spirochaetota</taxon>
        <taxon>Spirochaetia</taxon>
        <taxon>Spirochaetales</taxon>
        <taxon>Treponemataceae</taxon>
        <taxon>Treponema</taxon>
    </lineage>
</organism>
<proteinExistence type="predicted"/>
<dbReference type="EC" id="3.1.3.3" evidence="6"/>
<feature type="transmembrane region" description="Helical" evidence="3">
    <location>
        <begin position="359"/>
        <end position="379"/>
    </location>
</feature>
<keyword evidence="3" id="KW-0472">Membrane</keyword>
<dbReference type="InterPro" id="IPR036457">
    <property type="entry name" value="PPM-type-like_dom_sf"/>
</dbReference>
<feature type="transmembrane region" description="Helical" evidence="3">
    <location>
        <begin position="300"/>
        <end position="320"/>
    </location>
</feature>
<dbReference type="RefSeq" id="WP_184652459.1">
    <property type="nucleotide sequence ID" value="NZ_JACHFR010000002.1"/>
</dbReference>
<dbReference type="EMBL" id="CP031517">
    <property type="protein sequence ID" value="QOS41066.1"/>
    <property type="molecule type" value="Genomic_DNA"/>
</dbReference>
<dbReference type="InterPro" id="IPR052016">
    <property type="entry name" value="Bact_Sigma-Reg"/>
</dbReference>
<dbReference type="Pfam" id="PF07228">
    <property type="entry name" value="SpoIIE"/>
    <property type="match status" value="1"/>
</dbReference>
<name>A0A840SI04_9SPIR</name>
<feature type="coiled-coil region" evidence="2">
    <location>
        <begin position="382"/>
        <end position="431"/>
    </location>
</feature>
<keyword evidence="3" id="KW-1133">Transmembrane helix</keyword>
<dbReference type="SUPFAM" id="SSF49785">
    <property type="entry name" value="Galactose-binding domain-like"/>
    <property type="match status" value="1"/>
</dbReference>
<dbReference type="Gene3D" id="2.60.120.260">
    <property type="entry name" value="Galactose-binding domain-like"/>
    <property type="match status" value="1"/>
</dbReference>
<keyword evidence="4" id="KW-0732">Signal</keyword>
<dbReference type="InterPro" id="IPR001932">
    <property type="entry name" value="PPM-type_phosphatase-like_dom"/>
</dbReference>
<reference evidence="6 8" key="2">
    <citation type="submission" date="2020-08" db="EMBL/GenBank/DDBJ databases">
        <title>Genomic Encyclopedia of Type Strains, Phase IV (KMG-IV): sequencing the most valuable type-strain genomes for metagenomic binning, comparative biology and taxonomic classification.</title>
        <authorList>
            <person name="Goeker M."/>
        </authorList>
    </citation>
    <scope>NUCLEOTIDE SEQUENCE [LARGE SCALE GENOMIC DNA]</scope>
    <source>
        <strain evidence="6 8">DSM 103679</strain>
    </source>
</reference>
<dbReference type="GO" id="GO:0016791">
    <property type="term" value="F:phosphatase activity"/>
    <property type="evidence" value="ECO:0007669"/>
    <property type="project" value="TreeGrafter"/>
</dbReference>
<feature type="transmembrane region" description="Helical" evidence="3">
    <location>
        <begin position="274"/>
        <end position="294"/>
    </location>
</feature>
<feature type="chain" id="PRO_5033643991" evidence="4">
    <location>
        <begin position="22"/>
        <end position="670"/>
    </location>
</feature>
<dbReference type="PANTHER" id="PTHR43156:SF2">
    <property type="entry name" value="STAGE II SPORULATION PROTEIN E"/>
    <property type="match status" value="1"/>
</dbReference>
<keyword evidence="2" id="KW-0175">Coiled coil</keyword>
<feature type="transmembrane region" description="Helical" evidence="3">
    <location>
        <begin position="207"/>
        <end position="226"/>
    </location>
</feature>
<evidence type="ECO:0000313" key="8">
    <source>
        <dbReference type="Proteomes" id="UP000578697"/>
    </source>
</evidence>
<evidence type="ECO:0000259" key="5">
    <source>
        <dbReference type="SMART" id="SM00331"/>
    </source>
</evidence>
<dbReference type="InterPro" id="IPR011623">
    <property type="entry name" value="7TMR_DISM_rcpt_extracell_dom1"/>
</dbReference>
<dbReference type="EMBL" id="JACHFR010000002">
    <property type="protein sequence ID" value="MBB5219022.1"/>
    <property type="molecule type" value="Genomic_DNA"/>
</dbReference>
<protein>
    <submittedName>
        <fullName evidence="6">Sigma-B regulation protein RsbU (Phosphoserine phosphatase)</fullName>
        <ecNumber evidence="6">3.1.3.3</ecNumber>
    </submittedName>
</protein>
<reference evidence="7 9" key="1">
    <citation type="submission" date="2018-08" db="EMBL/GenBank/DDBJ databases">
        <title>The first complete genome of Treponema rectale (CHPAT), a commensal spirochete of the bovine rectum.</title>
        <authorList>
            <person name="Staton G.J."/>
            <person name="Clegg S.R."/>
            <person name="Carter S.D."/>
            <person name="Radford A.D."/>
            <person name="Darby A."/>
            <person name="Hall N."/>
            <person name="Birtles R.J."/>
            <person name="Evans N.J."/>
        </authorList>
    </citation>
    <scope>NUCLEOTIDE SEQUENCE [LARGE SCALE GENOMIC DNA]</scope>
    <source>
        <strain evidence="7 9">CHPA</strain>
    </source>
</reference>
<dbReference type="PROSITE" id="PS51257">
    <property type="entry name" value="PROKAR_LIPOPROTEIN"/>
    <property type="match status" value="1"/>
</dbReference>
<accession>A0A840SI04</accession>
<feature type="transmembrane region" description="Helical" evidence="3">
    <location>
        <begin position="238"/>
        <end position="262"/>
    </location>
</feature>
<dbReference type="Proteomes" id="UP000593591">
    <property type="component" value="Chromosome"/>
</dbReference>
<feature type="signal peptide" evidence="4">
    <location>
        <begin position="1"/>
        <end position="21"/>
    </location>
</feature>
<dbReference type="Pfam" id="PF07695">
    <property type="entry name" value="7TMR-DISM_7TM"/>
    <property type="match status" value="1"/>
</dbReference>
<feature type="transmembrane region" description="Helical" evidence="3">
    <location>
        <begin position="178"/>
        <end position="198"/>
    </location>
</feature>
<dbReference type="KEGG" id="trc:DYE49_11665"/>
<evidence type="ECO:0000313" key="7">
    <source>
        <dbReference type="EMBL" id="QOS41066.1"/>
    </source>
</evidence>